<organism evidence="1">
    <name type="scientific">uncultured Caudovirales phage</name>
    <dbReference type="NCBI Taxonomy" id="2100421"/>
    <lineage>
        <taxon>Viruses</taxon>
        <taxon>Duplodnaviria</taxon>
        <taxon>Heunggongvirae</taxon>
        <taxon>Uroviricota</taxon>
        <taxon>Caudoviricetes</taxon>
        <taxon>Peduoviridae</taxon>
        <taxon>Maltschvirus</taxon>
        <taxon>Maltschvirus maltsch</taxon>
    </lineage>
</organism>
<gene>
    <name evidence="1" type="ORF">UFOVP201_27</name>
</gene>
<proteinExistence type="predicted"/>
<dbReference type="EMBL" id="LR798249">
    <property type="protein sequence ID" value="CAB5217868.1"/>
    <property type="molecule type" value="Genomic_DNA"/>
</dbReference>
<accession>A0A6J7WM55</accession>
<sequence length="305" mass="33989">MAISAAQNVKVDASGLLGHLKDYSNMLGKSMSEVIKEQSGKFCEDMIRYTRPFGKSKKSNSGALPEMKKKVAGELYHIFKPLESARLDEIVSIGNFDLYKKWVRKLRDKGLRAGPNDPKITLFQRWTYDLDHVKPLGGYRSAFVPSGDASQLEQIHKKSRIDGGRGPMTNFAVKSKQAFAIVENKSTLKSYVKKKQDQIGVLKSPYWFAAQKIRQSIDAPAWAKHSEGLKNAIAIENLTDKAKPEITVGNLIGNKLGNSANVRAAINHRAYAMRRQMAEHMKSKGSAIWLEAAKGNLTATIQHFK</sequence>
<protein>
    <submittedName>
        <fullName evidence="1">Uncharacterized protein</fullName>
    </submittedName>
</protein>
<name>A0A6J7WM55_9CAUD</name>
<reference evidence="1" key="1">
    <citation type="submission" date="2020-05" db="EMBL/GenBank/DDBJ databases">
        <authorList>
            <person name="Chiriac C."/>
            <person name="Salcher M."/>
            <person name="Ghai R."/>
            <person name="Kavagutti S V."/>
        </authorList>
    </citation>
    <scope>NUCLEOTIDE SEQUENCE</scope>
</reference>
<evidence type="ECO:0000313" key="1">
    <source>
        <dbReference type="EMBL" id="CAB5217868.1"/>
    </source>
</evidence>